<feature type="region of interest" description="Disordered" evidence="2">
    <location>
        <begin position="650"/>
        <end position="682"/>
    </location>
</feature>
<feature type="region of interest" description="Disordered" evidence="2">
    <location>
        <begin position="843"/>
        <end position="890"/>
    </location>
</feature>
<feature type="compositionally biased region" description="Polar residues" evidence="2">
    <location>
        <begin position="399"/>
        <end position="433"/>
    </location>
</feature>
<evidence type="ECO:0000313" key="3">
    <source>
        <dbReference type="Ensembl" id="ENSORLP00000045030.1"/>
    </source>
</evidence>
<proteinExistence type="predicted"/>
<feature type="compositionally biased region" description="Low complexity" evidence="2">
    <location>
        <begin position="666"/>
        <end position="681"/>
    </location>
</feature>
<feature type="compositionally biased region" description="Polar residues" evidence="2">
    <location>
        <begin position="990"/>
        <end position="999"/>
    </location>
</feature>
<feature type="region of interest" description="Disordered" evidence="2">
    <location>
        <begin position="133"/>
        <end position="219"/>
    </location>
</feature>
<dbReference type="CTD" id="85459"/>
<feature type="compositionally biased region" description="Basic and acidic residues" evidence="2">
    <location>
        <begin position="1271"/>
        <end position="1280"/>
    </location>
</feature>
<feature type="region of interest" description="Disordered" evidence="2">
    <location>
        <begin position="931"/>
        <end position="1097"/>
    </location>
</feature>
<feature type="region of interest" description="Disordered" evidence="2">
    <location>
        <begin position="802"/>
        <end position="822"/>
    </location>
</feature>
<feature type="compositionally biased region" description="Polar residues" evidence="2">
    <location>
        <begin position="1356"/>
        <end position="1386"/>
    </location>
</feature>
<feature type="compositionally biased region" description="Acidic residues" evidence="2">
    <location>
        <begin position="1537"/>
        <end position="1548"/>
    </location>
</feature>
<feature type="coiled-coil region" evidence="1">
    <location>
        <begin position="1585"/>
        <end position="1612"/>
    </location>
</feature>
<feature type="compositionally biased region" description="Basic and acidic residues" evidence="2">
    <location>
        <begin position="435"/>
        <end position="448"/>
    </location>
</feature>
<dbReference type="InParanoid" id="A0A3B3ILW8"/>
<feature type="compositionally biased region" description="Low complexity" evidence="2">
    <location>
        <begin position="974"/>
        <end position="988"/>
    </location>
</feature>
<feature type="compositionally biased region" description="Basic and acidic residues" evidence="2">
    <location>
        <begin position="176"/>
        <end position="187"/>
    </location>
</feature>
<dbReference type="GeneID" id="101173724"/>
<dbReference type="PANTHER" id="PTHR21553">
    <property type="entry name" value="ALMS1-RELATED"/>
    <property type="match status" value="1"/>
</dbReference>
<feature type="compositionally biased region" description="Basic and acidic residues" evidence="2">
    <location>
        <begin position="1439"/>
        <end position="1450"/>
    </location>
</feature>
<feature type="compositionally biased region" description="Basic and acidic residues" evidence="2">
    <location>
        <begin position="753"/>
        <end position="769"/>
    </location>
</feature>
<organism evidence="3 4">
    <name type="scientific">Oryzias latipes</name>
    <name type="common">Japanese rice fish</name>
    <name type="synonym">Japanese killifish</name>
    <dbReference type="NCBI Taxonomy" id="8090"/>
    <lineage>
        <taxon>Eukaryota</taxon>
        <taxon>Metazoa</taxon>
        <taxon>Chordata</taxon>
        <taxon>Craniata</taxon>
        <taxon>Vertebrata</taxon>
        <taxon>Euteleostomi</taxon>
        <taxon>Actinopterygii</taxon>
        <taxon>Neopterygii</taxon>
        <taxon>Teleostei</taxon>
        <taxon>Neoteleostei</taxon>
        <taxon>Acanthomorphata</taxon>
        <taxon>Ovalentaria</taxon>
        <taxon>Atherinomorphae</taxon>
        <taxon>Beloniformes</taxon>
        <taxon>Adrianichthyidae</taxon>
        <taxon>Oryziinae</taxon>
        <taxon>Oryzias</taxon>
    </lineage>
</organism>
<feature type="compositionally biased region" description="Polar residues" evidence="2">
    <location>
        <begin position="1144"/>
        <end position="1193"/>
    </location>
</feature>
<dbReference type="GO" id="GO:0005814">
    <property type="term" value="C:centriole"/>
    <property type="evidence" value="ECO:0000318"/>
    <property type="project" value="GO_Central"/>
</dbReference>
<keyword evidence="4" id="KW-1185">Reference proteome</keyword>
<feature type="region of interest" description="Disordered" evidence="2">
    <location>
        <begin position="1409"/>
        <end position="1469"/>
    </location>
</feature>
<dbReference type="KEGG" id="ola:101173724"/>
<dbReference type="Proteomes" id="UP000001038">
    <property type="component" value="Chromosome 13"/>
</dbReference>
<name>A0A3B3ILW8_ORYLA</name>
<sequence>MKRKVSKLRLSPNEEALIIREEYERRRKLRLLQVREQQRCIALQIRREVEHRRQQELQQLEEELRKEWEQQQEEKLHTLQRLYQESLQLIGHGHRNAKENEPDLAALAEREMENHAKAEERFRDALKELQTQRLKHQEKQNQAINARKKALQAEKERSTKVASLPPPPLNPIQNIDSKKLNVAKRSDSSAFASTRYHMTENAGDREADSTQPDAREEAEVEARRLLRLEQEERSKRAEQLEKARLRGKQALRREQLVQDREHLLTELEHMQQTDLLRRRQQVSQMPPQIFQPLYKRQEVREDLQREMEFAFEDMYTGERRVKGDLVVQLVPEPLPDLSSCSQDQELDVTVEDTSENLQSDAEEGSEGAEQETPAKAPLSRPAPRQALKKLLDRIRNQRTEWMNSSSPGSADGSPTASRDQVLEQDSSIETGSLPSDEKNKPILMDPHEPVLPPAAEEQTNEHPAGESSPPEIFTSRAQETKEEEEERRKKEEELEQEKQQQMFLLQELEEQKVRLEQMLLEAQQERERLKAVATRQRPVCSTSISTGLPADPVPPAGEDDQTRRVRAYQQQLLDQNRVHQRSMEEARRRLEEYQRALRIRHSLTHRSILPTAGPPGPVPPSLHLVATQPEPPSAPFHLPVPPAAQTFVHQRPNVSSDPMPSLTRPGSSLSSKLLLGSSSGSVRTDLVSQITDSVMEKVTEHLPERLRPSSKELRPHKPPPSPPTDPTRTIYPIFPGRSSPDPCLPPVTLSSQEKNRQEAQRQAEDHREVAAPQQRLQEGQQRQEEGLEHMRRQKEALQALIDTDEEDRLSSSGTSGNQELGPELLHRKRLRLLSSLLKAIEESHGGSLSHLEDPEEQEEEEEDSSQTPVAQNAVPPGPSPSCLSHPPRALKPPVTRVWLGLRETMAEQHELSAIQEVETPANISLVAGPETEVGAHSQSGVWSPQSPESSVWSGRTLQTPSDLSSVVWRERLLSGIGSAPGSSDSGSGITVKSSPSSDSGRGADFSGPAVTSCRPASESSLPRPAEPDCFSTSISTGSFVASDPDQNANTDSADTSPRWSVKQRGTDSSSFLSAGTPSWHLSENAEPGGAELSLRSVFNDDSIQRIIDRYSRELDASLSSAGKTDAGGSCLDSGALVSPPSLVGVSQRNVEDGSSSGHGSVPGQTSEDQSGGSARNRSPLGSNAGSIFIQNTDENAKDGVGFSPPSTSMNDPSLFPEESFRPLIGHLADESSCLSPDQKNSALERVVGQPSAHSSMIGQLLRPPVSGSSRRLSDGPDLHIDQQTAQGAFEPPGFDETASAFWDSGMRPLVGELDESVMEKTGSSGGGTNVTVGISAGSGGPSESLLPAASSHEDPPQQNQTSLAGPPQQNQTSLAGPPQQNQTSLADPQRCEDSFHPLLAEVTHNETVDPSMTFHLPPQSPPDSSEGFPESGSSLSEPTPERLRSEEPRSVETSPPSFSRLPLLHDSDLSLPHPVRADVELTAATLARLTMKDEIPNADCEWRTERKSSAAADLLEEEKGILEQSQITLVSLTDTTVTEEEEEEEEEKMFESVPLPEETPEEERETCSGADLELQRTSSLQEVFLQRRSLLLQRSKRRVEELKAKAAAAKGGGEAPPAATGAPPSICCEEEAELQQENTPLPPAVPVPAVEVKMSTPAHRKRDLAEMHRRTRRLYEQLEEVKQQRSFRSRQEDYAKNRLKAREFHMKTLHKLRAKQR</sequence>
<evidence type="ECO:0000256" key="2">
    <source>
        <dbReference type="SAM" id="MobiDB-lite"/>
    </source>
</evidence>
<dbReference type="GO" id="GO:0005829">
    <property type="term" value="C:cytosol"/>
    <property type="evidence" value="ECO:0000318"/>
    <property type="project" value="GO_Central"/>
</dbReference>
<feature type="compositionally biased region" description="Acidic residues" evidence="2">
    <location>
        <begin position="853"/>
        <end position="864"/>
    </location>
</feature>
<feature type="region of interest" description="Disordered" evidence="2">
    <location>
        <begin position="349"/>
        <end position="499"/>
    </location>
</feature>
<reference evidence="3" key="3">
    <citation type="submission" date="2025-09" db="UniProtKB">
        <authorList>
            <consortium name="Ensembl"/>
        </authorList>
    </citation>
    <scope>IDENTIFICATION</scope>
    <source>
        <strain evidence="3">Hd-rR</strain>
    </source>
</reference>
<reference evidence="3 4" key="1">
    <citation type="journal article" date="2007" name="Nature">
        <title>The medaka draft genome and insights into vertebrate genome evolution.</title>
        <authorList>
            <person name="Kasahara M."/>
            <person name="Naruse K."/>
            <person name="Sasaki S."/>
            <person name="Nakatani Y."/>
            <person name="Qu W."/>
            <person name="Ahsan B."/>
            <person name="Yamada T."/>
            <person name="Nagayasu Y."/>
            <person name="Doi K."/>
            <person name="Kasai Y."/>
            <person name="Jindo T."/>
            <person name="Kobayashi D."/>
            <person name="Shimada A."/>
            <person name="Toyoda A."/>
            <person name="Kuroki Y."/>
            <person name="Fujiyama A."/>
            <person name="Sasaki T."/>
            <person name="Shimizu A."/>
            <person name="Asakawa S."/>
            <person name="Shimizu N."/>
            <person name="Hashimoto S."/>
            <person name="Yang J."/>
            <person name="Lee Y."/>
            <person name="Matsushima K."/>
            <person name="Sugano S."/>
            <person name="Sakaizumi M."/>
            <person name="Narita T."/>
            <person name="Ohishi K."/>
            <person name="Haga S."/>
            <person name="Ohta F."/>
            <person name="Nomoto H."/>
            <person name="Nogata K."/>
            <person name="Morishita T."/>
            <person name="Endo T."/>
            <person name="Shin-I T."/>
            <person name="Takeda H."/>
            <person name="Morishita S."/>
            <person name="Kohara Y."/>
        </authorList>
    </citation>
    <scope>NUCLEOTIDE SEQUENCE [LARGE SCALE GENOMIC DNA]</scope>
    <source>
        <strain evidence="3 4">Hd-rR</strain>
    </source>
</reference>
<dbReference type="STRING" id="8090.ENSORLP00000045030"/>
<feature type="compositionally biased region" description="Basic and acidic residues" evidence="2">
    <location>
        <begin position="202"/>
        <end position="219"/>
    </location>
</feature>
<feature type="coiled-coil region" evidence="1">
    <location>
        <begin position="569"/>
        <end position="596"/>
    </location>
</feature>
<dbReference type="Ensembl" id="ENSORLT00000034256.1">
    <property type="protein sequence ID" value="ENSORLP00000045030.1"/>
    <property type="gene ID" value="ENSORLG00000028825.1"/>
</dbReference>
<feature type="region of interest" description="Disordered" evidence="2">
    <location>
        <begin position="1245"/>
        <end position="1297"/>
    </location>
</feature>
<dbReference type="RefSeq" id="XP_004075254.2">
    <property type="nucleotide sequence ID" value="XM_004075206.3"/>
</dbReference>
<feature type="compositionally biased region" description="Polar residues" evidence="2">
    <location>
        <begin position="936"/>
        <end position="964"/>
    </location>
</feature>
<dbReference type="OrthoDB" id="6359887at2759"/>
<dbReference type="Bgee" id="ENSORLG00000028825">
    <property type="expression patterns" value="Expressed in testis and 14 other cell types or tissues"/>
</dbReference>
<dbReference type="GeneTree" id="ENSGT00940000153123"/>
<evidence type="ECO:0000256" key="1">
    <source>
        <dbReference type="SAM" id="Coils"/>
    </source>
</evidence>
<feature type="compositionally biased region" description="Polar residues" evidence="2">
    <location>
        <begin position="1030"/>
        <end position="1058"/>
    </location>
</feature>
<protein>
    <submittedName>
        <fullName evidence="3">Uncharacterized protein</fullName>
    </submittedName>
</protein>
<feature type="compositionally biased region" description="Polar residues" evidence="2">
    <location>
        <begin position="1066"/>
        <end position="1081"/>
    </location>
</feature>
<feature type="region of interest" description="Disordered" evidence="2">
    <location>
        <begin position="1532"/>
        <end position="1569"/>
    </location>
</feature>
<gene>
    <name evidence="3" type="primary">cep295</name>
</gene>
<dbReference type="GO" id="GO:0005813">
    <property type="term" value="C:centrosome"/>
    <property type="evidence" value="ECO:0000318"/>
    <property type="project" value="GO_Central"/>
</dbReference>
<feature type="compositionally biased region" description="Basic and acidic residues" evidence="2">
    <location>
        <begin position="389"/>
        <end position="398"/>
    </location>
</feature>
<feature type="compositionally biased region" description="Basic and acidic residues" evidence="2">
    <location>
        <begin position="700"/>
        <end position="715"/>
    </location>
</feature>
<feature type="region of interest" description="Disordered" evidence="2">
    <location>
        <begin position="540"/>
        <end position="559"/>
    </location>
</feature>
<feature type="compositionally biased region" description="Basic and acidic residues" evidence="2">
    <location>
        <begin position="486"/>
        <end position="498"/>
    </location>
</feature>
<keyword evidence="1" id="KW-0175">Coiled coil</keyword>
<feature type="region of interest" description="Disordered" evidence="2">
    <location>
        <begin position="1635"/>
        <end position="1666"/>
    </location>
</feature>
<feature type="region of interest" description="Disordered" evidence="2">
    <location>
        <begin position="700"/>
        <end position="789"/>
    </location>
</feature>
<evidence type="ECO:0000313" key="4">
    <source>
        <dbReference type="Proteomes" id="UP000001038"/>
    </source>
</evidence>
<accession>A0A3B3ILW8</accession>
<reference evidence="3" key="2">
    <citation type="submission" date="2025-08" db="UniProtKB">
        <authorList>
            <consortium name="Ensembl"/>
        </authorList>
    </citation>
    <scope>IDENTIFICATION</scope>
    <source>
        <strain evidence="3">Hd-rR</strain>
    </source>
</reference>
<feature type="compositionally biased region" description="Acidic residues" evidence="2">
    <location>
        <begin position="349"/>
        <end position="369"/>
    </location>
</feature>
<feature type="region of interest" description="Disordered" evidence="2">
    <location>
        <begin position="1318"/>
        <end position="1389"/>
    </location>
</feature>
<dbReference type="GO" id="GO:0046599">
    <property type="term" value="P:regulation of centriole replication"/>
    <property type="evidence" value="ECO:0000318"/>
    <property type="project" value="GO_Central"/>
</dbReference>
<dbReference type="PANTHER" id="PTHR21553:SF26">
    <property type="entry name" value="ALMS MOTIF DOMAIN-CONTAINING PROTEIN"/>
    <property type="match status" value="1"/>
</dbReference>
<feature type="region of interest" description="Disordered" evidence="2">
    <location>
        <begin position="1116"/>
        <end position="1218"/>
    </location>
</feature>